<dbReference type="RefSeq" id="WP_013017566.1">
    <property type="nucleotide sequence ID" value="NC_013947.1"/>
</dbReference>
<dbReference type="InterPro" id="IPR028994">
    <property type="entry name" value="Integrin_alpha_N"/>
</dbReference>
<dbReference type="STRING" id="446470.Snas_2306"/>
<evidence type="ECO:0000313" key="1">
    <source>
        <dbReference type="EMBL" id="ADD41995.1"/>
    </source>
</evidence>
<evidence type="ECO:0000313" key="2">
    <source>
        <dbReference type="Proteomes" id="UP000000844"/>
    </source>
</evidence>
<dbReference type="AlphaFoldDB" id="D3Q3F4"/>
<dbReference type="EMBL" id="CP001778">
    <property type="protein sequence ID" value="ADD41995.1"/>
    <property type="molecule type" value="Genomic_DNA"/>
</dbReference>
<keyword evidence="2" id="KW-1185">Reference proteome</keyword>
<reference evidence="1 2" key="1">
    <citation type="journal article" date="2009" name="Stand. Genomic Sci.">
        <title>Complete genome sequence of Stackebrandtia nassauensis type strain (LLR-40K-21).</title>
        <authorList>
            <person name="Munk C."/>
            <person name="Lapidus A."/>
            <person name="Copeland A."/>
            <person name="Jando M."/>
            <person name="Mayilraj S."/>
            <person name="Glavina Del Rio T."/>
            <person name="Nolan M."/>
            <person name="Chen F."/>
            <person name="Lucas S."/>
            <person name="Tice H."/>
            <person name="Cheng J.F."/>
            <person name="Han C."/>
            <person name="Detter J.C."/>
            <person name="Bruce D."/>
            <person name="Goodwin L."/>
            <person name="Chain P."/>
            <person name="Pitluck S."/>
            <person name="Goker M."/>
            <person name="Ovchinikova G."/>
            <person name="Pati A."/>
            <person name="Ivanova N."/>
            <person name="Mavromatis K."/>
            <person name="Chen A."/>
            <person name="Palaniappan K."/>
            <person name="Land M."/>
            <person name="Hauser L."/>
            <person name="Chang Y.J."/>
            <person name="Jeffries C.D."/>
            <person name="Bristow J."/>
            <person name="Eisen J.A."/>
            <person name="Markowitz V."/>
            <person name="Hugenholtz P."/>
            <person name="Kyrpides N.C."/>
            <person name="Klenk H.P."/>
        </authorList>
    </citation>
    <scope>NUCLEOTIDE SEQUENCE [LARGE SCALE GENOMIC DNA]</scope>
    <source>
        <strain evidence="2">DSM 44728 / CIP 108903 / NRRL B-16338 / NBRC 102104 / LLR-40K-21</strain>
    </source>
</reference>
<dbReference type="KEGG" id="sna:Snas_2306"/>
<dbReference type="OrthoDB" id="3871241at2"/>
<organism evidence="1 2">
    <name type="scientific">Stackebrandtia nassauensis (strain DSM 44728 / CIP 108903 / NRRL B-16338 / NBRC 102104 / LLR-40K-21)</name>
    <dbReference type="NCBI Taxonomy" id="446470"/>
    <lineage>
        <taxon>Bacteria</taxon>
        <taxon>Bacillati</taxon>
        <taxon>Actinomycetota</taxon>
        <taxon>Actinomycetes</taxon>
        <taxon>Glycomycetales</taxon>
        <taxon>Glycomycetaceae</taxon>
        <taxon>Stackebrandtia</taxon>
    </lineage>
</organism>
<gene>
    <name evidence="1" type="ordered locus">Snas_2306</name>
</gene>
<name>D3Q3F4_STANL</name>
<accession>D3Q3F4</accession>
<protein>
    <submittedName>
        <fullName evidence="1">Uncharacterized protein</fullName>
    </submittedName>
</protein>
<dbReference type="Proteomes" id="UP000000844">
    <property type="component" value="Chromosome"/>
</dbReference>
<sequence>MSAMFRLKLLLAIVVIGVVVLVIQGVIVSVSLLTSAPSPSSKADEVNEDIVKEFDPQSAEFHLTRGDGTPGKRVKLTDGRYKSMSVVTEEKPAYADVDSDGDLDAAMLLEHSGKDTDDSDGAWRGMYLWLWQDGQIEPVKWRAGWEWTCSSAVDGKELTLDGGPSIGAELPAMWALEFVECTDHTVEDPDGDGDNDVIRFPHFTAVEDGIPVRHFSDLTGSNTLCTLEDGKDVTIKADADPRIVPDKKSPKVSAGHSKIAVADPDRMAELFPPDDNNGYVPAKVTWPDGEGGEIQNCGWIEWAQVP</sequence>
<dbReference type="HOGENOM" id="CLU_908848_0_0_11"/>
<dbReference type="SUPFAM" id="SSF69318">
    <property type="entry name" value="Integrin alpha N-terminal domain"/>
    <property type="match status" value="1"/>
</dbReference>
<proteinExistence type="predicted"/>